<name>A0A0K3A7W6_9XANT</name>
<proteinExistence type="predicted"/>
<dbReference type="Proteomes" id="UP000041247">
    <property type="component" value="Unassembled WGS sequence"/>
</dbReference>
<organism evidence="1 2">
    <name type="scientific">Xanthomonas graminis pv. poae</name>
    <dbReference type="NCBI Taxonomy" id="227946"/>
    <lineage>
        <taxon>Bacteria</taxon>
        <taxon>Pseudomonadati</taxon>
        <taxon>Pseudomonadota</taxon>
        <taxon>Gammaproteobacteria</taxon>
        <taxon>Lysobacterales</taxon>
        <taxon>Lysobacteraceae</taxon>
        <taxon>Xanthomonas</taxon>
        <taxon>Xanthomonas translucens group</taxon>
        <taxon>Xanthomonas graminis</taxon>
    </lineage>
</organism>
<dbReference type="AlphaFoldDB" id="A0A0K3A7W6"/>
<sequence length="262" mass="28068">MACEMEENSTSLPSLETAMSGRWNWTVLLLCAASCTAAAAAPAPSEYGTKDGWGSLQLRGQGDVREFAIDAVGANGHSCGLSGTLRGEIAEVTEGSDTPCRVSFTRTPGGFAVKALTAESCRAYCGARASFEGEYLALPAGCTAAASTRRRAAYLADYRGKRYAAALAGMDAFDKECGTFFNWLERDRFANDRAIALLRLGRPKECLAVLDTTIAAGSRDEDALQQELDKNGSMLPPSDWDSYLPIAKSTWFNRKLCEAAKP</sequence>
<gene>
    <name evidence="1" type="ORF">XTPLMG728_3298</name>
</gene>
<reference evidence="1 2" key="1">
    <citation type="submission" date="2015-07" db="EMBL/GenBank/DDBJ databases">
        <authorList>
            <person name="Noorani M."/>
        </authorList>
    </citation>
    <scope>NUCLEOTIDE SEQUENCE [LARGE SCALE GENOMIC DNA]</scope>
    <source>
        <strain evidence="1">LMG728</strain>
    </source>
</reference>
<evidence type="ECO:0000313" key="1">
    <source>
        <dbReference type="EMBL" id="CTP92599.1"/>
    </source>
</evidence>
<dbReference type="EMBL" id="CXOK01000121">
    <property type="protein sequence ID" value="CTP92599.1"/>
    <property type="molecule type" value="Genomic_DNA"/>
</dbReference>
<evidence type="ECO:0008006" key="3">
    <source>
        <dbReference type="Google" id="ProtNLM"/>
    </source>
</evidence>
<accession>A0A0K3A7W6</accession>
<evidence type="ECO:0000313" key="2">
    <source>
        <dbReference type="Proteomes" id="UP000041247"/>
    </source>
</evidence>
<protein>
    <recommendedName>
        <fullName evidence="3">Secreted protein</fullName>
    </recommendedName>
</protein>